<dbReference type="Gene3D" id="3.40.190.290">
    <property type="match status" value="1"/>
</dbReference>
<dbReference type="Pfam" id="PF03466">
    <property type="entry name" value="LysR_substrate"/>
    <property type="match status" value="1"/>
</dbReference>
<keyword evidence="3" id="KW-0238">DNA-binding</keyword>
<dbReference type="GO" id="GO:0003700">
    <property type="term" value="F:DNA-binding transcription factor activity"/>
    <property type="evidence" value="ECO:0007669"/>
    <property type="project" value="InterPro"/>
</dbReference>
<dbReference type="PRINTS" id="PR00039">
    <property type="entry name" value="HTHLYSR"/>
</dbReference>
<dbReference type="InterPro" id="IPR036390">
    <property type="entry name" value="WH_DNA-bd_sf"/>
</dbReference>
<keyword evidence="2" id="KW-0805">Transcription regulation</keyword>
<dbReference type="SUPFAM" id="SSF53850">
    <property type="entry name" value="Periplasmic binding protein-like II"/>
    <property type="match status" value="1"/>
</dbReference>
<dbReference type="PROSITE" id="PS50931">
    <property type="entry name" value="HTH_LYSR"/>
    <property type="match status" value="1"/>
</dbReference>
<protein>
    <submittedName>
        <fullName evidence="6">LysR family transcriptional regulator</fullName>
    </submittedName>
</protein>
<sequence length="296" mass="32394">MRSELTWDYYRTFLTVLREGSLSAAARELGLTQPTVGRHIDALERAGGGPLFLRTPKGLLPTETARQMRPHAETMAATAAALERTASGRSDSTTGTVRISASEVIGVEILPPILADLQEAHPGLNIELSASDEVEDLLNQAADIAIRMVEPEQDALLFRRIGRIPLGFYAHRRYLSRHGTPQSLAELAEHRLIGFDRHLAYIRSILAGRPDLADTHFSFRTDSNLAQFAAIRAGVGIGMCQDGLAQHYPDLVPILPGALGISLDTYVVMHESLKTAPRCRVAFDALVKGLLDYIDH</sequence>
<gene>
    <name evidence="6" type="ORF">G6N76_03180</name>
</gene>
<evidence type="ECO:0000259" key="5">
    <source>
        <dbReference type="PROSITE" id="PS50931"/>
    </source>
</evidence>
<dbReference type="InterPro" id="IPR011991">
    <property type="entry name" value="ArsR-like_HTH"/>
</dbReference>
<keyword evidence="4" id="KW-0804">Transcription</keyword>
<dbReference type="SUPFAM" id="SSF46785">
    <property type="entry name" value="Winged helix' DNA-binding domain"/>
    <property type="match status" value="1"/>
</dbReference>
<keyword evidence="7" id="KW-1185">Reference proteome</keyword>
<accession>A0A6M1RM77</accession>
<dbReference type="InterPro" id="IPR005119">
    <property type="entry name" value="LysR_subst-bd"/>
</dbReference>
<reference evidence="6 7" key="1">
    <citation type="submission" date="2020-02" db="EMBL/GenBank/DDBJ databases">
        <title>Genome sequence of the type strain CCBAU10050 of Rhizobium daejeonense.</title>
        <authorList>
            <person name="Gao J."/>
            <person name="Sun J."/>
        </authorList>
    </citation>
    <scope>NUCLEOTIDE SEQUENCE [LARGE SCALE GENOMIC DNA]</scope>
    <source>
        <strain evidence="6 7">CCBAU10050</strain>
    </source>
</reference>
<feature type="domain" description="HTH lysR-type" evidence="5">
    <location>
        <begin position="11"/>
        <end position="62"/>
    </location>
</feature>
<proteinExistence type="inferred from homology"/>
<dbReference type="RefSeq" id="WP_163900057.1">
    <property type="nucleotide sequence ID" value="NZ_CP048427.1"/>
</dbReference>
<evidence type="ECO:0000256" key="1">
    <source>
        <dbReference type="ARBA" id="ARBA00009437"/>
    </source>
</evidence>
<dbReference type="InterPro" id="IPR058163">
    <property type="entry name" value="LysR-type_TF_proteobact-type"/>
</dbReference>
<dbReference type="Proteomes" id="UP000477849">
    <property type="component" value="Unassembled WGS sequence"/>
</dbReference>
<dbReference type="GO" id="GO:0043565">
    <property type="term" value="F:sequence-specific DNA binding"/>
    <property type="evidence" value="ECO:0007669"/>
    <property type="project" value="TreeGrafter"/>
</dbReference>
<dbReference type="EMBL" id="JAAKZH010000001">
    <property type="protein sequence ID" value="NGO62664.1"/>
    <property type="molecule type" value="Genomic_DNA"/>
</dbReference>
<dbReference type="CDD" id="cd00090">
    <property type="entry name" value="HTH_ARSR"/>
    <property type="match status" value="1"/>
</dbReference>
<dbReference type="PANTHER" id="PTHR30537">
    <property type="entry name" value="HTH-TYPE TRANSCRIPTIONAL REGULATOR"/>
    <property type="match status" value="1"/>
</dbReference>
<dbReference type="InterPro" id="IPR036388">
    <property type="entry name" value="WH-like_DNA-bd_sf"/>
</dbReference>
<dbReference type="Pfam" id="PF00126">
    <property type="entry name" value="HTH_1"/>
    <property type="match status" value="1"/>
</dbReference>
<evidence type="ECO:0000256" key="3">
    <source>
        <dbReference type="ARBA" id="ARBA00023125"/>
    </source>
</evidence>
<name>A0A6M1RM77_9HYPH</name>
<dbReference type="InterPro" id="IPR000847">
    <property type="entry name" value="LysR_HTH_N"/>
</dbReference>
<organism evidence="6 7">
    <name type="scientific">Rhizobium daejeonense</name>
    <dbReference type="NCBI Taxonomy" id="240521"/>
    <lineage>
        <taxon>Bacteria</taxon>
        <taxon>Pseudomonadati</taxon>
        <taxon>Pseudomonadota</taxon>
        <taxon>Alphaproteobacteria</taxon>
        <taxon>Hyphomicrobiales</taxon>
        <taxon>Rhizobiaceae</taxon>
        <taxon>Rhizobium/Agrobacterium group</taxon>
        <taxon>Rhizobium</taxon>
    </lineage>
</organism>
<evidence type="ECO:0000313" key="7">
    <source>
        <dbReference type="Proteomes" id="UP000477849"/>
    </source>
</evidence>
<evidence type="ECO:0000313" key="6">
    <source>
        <dbReference type="EMBL" id="NGO62664.1"/>
    </source>
</evidence>
<evidence type="ECO:0000256" key="4">
    <source>
        <dbReference type="ARBA" id="ARBA00023163"/>
    </source>
</evidence>
<dbReference type="Gene3D" id="1.10.10.10">
    <property type="entry name" value="Winged helix-like DNA-binding domain superfamily/Winged helix DNA-binding domain"/>
    <property type="match status" value="1"/>
</dbReference>
<dbReference type="AlphaFoldDB" id="A0A6M1RM77"/>
<comment type="caution">
    <text evidence="6">The sequence shown here is derived from an EMBL/GenBank/DDBJ whole genome shotgun (WGS) entry which is preliminary data.</text>
</comment>
<evidence type="ECO:0000256" key="2">
    <source>
        <dbReference type="ARBA" id="ARBA00023015"/>
    </source>
</evidence>
<dbReference type="PANTHER" id="PTHR30537:SF3">
    <property type="entry name" value="TRANSCRIPTIONAL REGULATORY PROTEIN"/>
    <property type="match status" value="1"/>
</dbReference>
<comment type="similarity">
    <text evidence="1">Belongs to the LysR transcriptional regulatory family.</text>
</comment>
<dbReference type="GO" id="GO:0006351">
    <property type="term" value="P:DNA-templated transcription"/>
    <property type="evidence" value="ECO:0007669"/>
    <property type="project" value="TreeGrafter"/>
</dbReference>